<evidence type="ECO:0000313" key="2">
    <source>
        <dbReference type="Proteomes" id="UP000796761"/>
    </source>
</evidence>
<name>A0A8K1GX74_9PASS</name>
<gene>
    <name evidence="1" type="ORF">HGM15179_001364</name>
</gene>
<dbReference type="AlphaFoldDB" id="A0A8K1GX74"/>
<reference evidence="1" key="1">
    <citation type="submission" date="2019-04" db="EMBL/GenBank/DDBJ databases">
        <title>Genome assembly of Zosterops borbonicus 15179.</title>
        <authorList>
            <person name="Leroy T."/>
            <person name="Anselmetti Y."/>
            <person name="Tilak M.-K."/>
            <person name="Nabholz B."/>
        </authorList>
    </citation>
    <scope>NUCLEOTIDE SEQUENCE</scope>
    <source>
        <strain evidence="1">HGM_15179</strain>
        <tissue evidence="1">Muscle</tissue>
    </source>
</reference>
<accession>A0A8K1GX74</accession>
<sequence>MRLAQTHLSGLSKSLWDGIPSLQYVDCTKQLGVVSKLAESVLNATDNVAKKDDKQCWSQSRPLRNTTHCWAPLQAIDHNTANVSIPLIPSPLHGPSIKPMSLQFSDKDVTQESVKHWSNASHFEQEAGWTRQPL</sequence>
<proteinExistence type="predicted"/>
<comment type="caution">
    <text evidence="1">The sequence shown here is derived from an EMBL/GenBank/DDBJ whole genome shotgun (WGS) entry which is preliminary data.</text>
</comment>
<organism evidence="1 2">
    <name type="scientific">Zosterops borbonicus</name>
    <dbReference type="NCBI Taxonomy" id="364589"/>
    <lineage>
        <taxon>Eukaryota</taxon>
        <taxon>Metazoa</taxon>
        <taxon>Chordata</taxon>
        <taxon>Craniata</taxon>
        <taxon>Vertebrata</taxon>
        <taxon>Euteleostomi</taxon>
        <taxon>Archelosauria</taxon>
        <taxon>Archosauria</taxon>
        <taxon>Dinosauria</taxon>
        <taxon>Saurischia</taxon>
        <taxon>Theropoda</taxon>
        <taxon>Coelurosauria</taxon>
        <taxon>Aves</taxon>
        <taxon>Neognathae</taxon>
        <taxon>Neoaves</taxon>
        <taxon>Telluraves</taxon>
        <taxon>Australaves</taxon>
        <taxon>Passeriformes</taxon>
        <taxon>Sylvioidea</taxon>
        <taxon>Zosteropidae</taxon>
        <taxon>Zosterops</taxon>
    </lineage>
</organism>
<keyword evidence="2" id="KW-1185">Reference proteome</keyword>
<evidence type="ECO:0000313" key="1">
    <source>
        <dbReference type="EMBL" id="TRZ25778.1"/>
    </source>
</evidence>
<dbReference type="EMBL" id="SWJQ01000021">
    <property type="protein sequence ID" value="TRZ25778.1"/>
    <property type="molecule type" value="Genomic_DNA"/>
</dbReference>
<dbReference type="Proteomes" id="UP000796761">
    <property type="component" value="Unassembled WGS sequence"/>
</dbReference>
<protein>
    <submittedName>
        <fullName evidence="1">Uncharacterized protein</fullName>
    </submittedName>
</protein>